<dbReference type="CDD" id="cd01040">
    <property type="entry name" value="Mb-like"/>
    <property type="match status" value="1"/>
</dbReference>
<sequence>MGMTDHRIALEASLALAVDRIGDPQPAIYARLFARHPAMEAEFWRDTSGRIRGEMLARSLEMALDLAAPHAPNGGWENQGWGGAFLATEAVTHDAYGINRAVFADFLPIIAAVMAEAGGDGFTPAMAAAWDVVLARAAAVLAALPGSSMAARVIDVEDVLPPVSQRGAFFPQR</sequence>
<gene>
    <name evidence="3" type="ORF">CHU93_08155</name>
</gene>
<keyword evidence="1" id="KW-0349">Heme</keyword>
<reference evidence="3 4" key="1">
    <citation type="submission" date="2017-07" db="EMBL/GenBank/DDBJ databases">
        <title>Sandarakinorhabdus cyanobacteriorum sp. nov., a novel bacterium isolated from cyanobacterial aggregates in a eutrophic lake.</title>
        <authorList>
            <person name="Cai H."/>
        </authorList>
    </citation>
    <scope>NUCLEOTIDE SEQUENCE [LARGE SCALE GENOMIC DNA]</scope>
    <source>
        <strain evidence="3 4">TH057</strain>
    </source>
</reference>
<evidence type="ECO:0000313" key="3">
    <source>
        <dbReference type="EMBL" id="OYQ29299.1"/>
    </source>
</evidence>
<dbReference type="SUPFAM" id="SSF46458">
    <property type="entry name" value="Globin-like"/>
    <property type="match status" value="1"/>
</dbReference>
<dbReference type="RefSeq" id="WP_094473596.1">
    <property type="nucleotide sequence ID" value="NZ_NOXT01000106.1"/>
</dbReference>
<accession>A0A255YJF2</accession>
<keyword evidence="1" id="KW-0561">Oxygen transport</keyword>
<feature type="domain" description="Globin" evidence="2">
    <location>
        <begin position="2"/>
        <end position="146"/>
    </location>
</feature>
<dbReference type="InterPro" id="IPR044399">
    <property type="entry name" value="Mb-like_M"/>
</dbReference>
<dbReference type="InterPro" id="IPR000971">
    <property type="entry name" value="Globin"/>
</dbReference>
<dbReference type="Proteomes" id="UP000216991">
    <property type="component" value="Unassembled WGS sequence"/>
</dbReference>
<keyword evidence="1" id="KW-0813">Transport</keyword>
<dbReference type="InterPro" id="IPR012292">
    <property type="entry name" value="Globin/Proto"/>
</dbReference>
<dbReference type="GO" id="GO:0019825">
    <property type="term" value="F:oxygen binding"/>
    <property type="evidence" value="ECO:0007669"/>
    <property type="project" value="InterPro"/>
</dbReference>
<comment type="caution">
    <text evidence="3">The sequence shown here is derived from an EMBL/GenBank/DDBJ whole genome shotgun (WGS) entry which is preliminary data.</text>
</comment>
<proteinExistence type="inferred from homology"/>
<dbReference type="OrthoDB" id="7594567at2"/>
<comment type="similarity">
    <text evidence="1">Belongs to the globin family.</text>
</comment>
<dbReference type="InterPro" id="IPR009050">
    <property type="entry name" value="Globin-like_sf"/>
</dbReference>
<dbReference type="GO" id="GO:0020037">
    <property type="term" value="F:heme binding"/>
    <property type="evidence" value="ECO:0007669"/>
    <property type="project" value="InterPro"/>
</dbReference>
<keyword evidence="1" id="KW-0479">Metal-binding</keyword>
<keyword evidence="1" id="KW-0408">Iron</keyword>
<evidence type="ECO:0000259" key="2">
    <source>
        <dbReference type="PROSITE" id="PS01033"/>
    </source>
</evidence>
<dbReference type="Pfam" id="PF00042">
    <property type="entry name" value="Globin"/>
    <property type="match status" value="1"/>
</dbReference>
<name>A0A255YJF2_9SPHN</name>
<dbReference type="GO" id="GO:0005344">
    <property type="term" value="F:oxygen carrier activity"/>
    <property type="evidence" value="ECO:0007669"/>
    <property type="project" value="UniProtKB-KW"/>
</dbReference>
<dbReference type="EMBL" id="NOXT01000106">
    <property type="protein sequence ID" value="OYQ29299.1"/>
    <property type="molecule type" value="Genomic_DNA"/>
</dbReference>
<keyword evidence="4" id="KW-1185">Reference proteome</keyword>
<evidence type="ECO:0000256" key="1">
    <source>
        <dbReference type="RuleBase" id="RU000356"/>
    </source>
</evidence>
<protein>
    <recommendedName>
        <fullName evidence="2">Globin domain-containing protein</fullName>
    </recommendedName>
</protein>
<dbReference type="Gene3D" id="1.10.490.10">
    <property type="entry name" value="Globins"/>
    <property type="match status" value="1"/>
</dbReference>
<dbReference type="AlphaFoldDB" id="A0A255YJF2"/>
<dbReference type="PROSITE" id="PS01033">
    <property type="entry name" value="GLOBIN"/>
    <property type="match status" value="1"/>
</dbReference>
<organism evidence="3 4">
    <name type="scientific">Sandarakinorhabdus cyanobacteriorum</name>
    <dbReference type="NCBI Taxonomy" id="1981098"/>
    <lineage>
        <taxon>Bacteria</taxon>
        <taxon>Pseudomonadati</taxon>
        <taxon>Pseudomonadota</taxon>
        <taxon>Alphaproteobacteria</taxon>
        <taxon>Sphingomonadales</taxon>
        <taxon>Sphingosinicellaceae</taxon>
        <taxon>Sandarakinorhabdus</taxon>
    </lineage>
</organism>
<evidence type="ECO:0000313" key="4">
    <source>
        <dbReference type="Proteomes" id="UP000216991"/>
    </source>
</evidence>